<dbReference type="EMBL" id="MCFL01000028">
    <property type="protein sequence ID" value="ORZ34417.1"/>
    <property type="molecule type" value="Genomic_DNA"/>
</dbReference>
<name>A0A1Y2HIH6_9FUNG</name>
<organism evidence="1 2">
    <name type="scientific">Catenaria anguillulae PL171</name>
    <dbReference type="NCBI Taxonomy" id="765915"/>
    <lineage>
        <taxon>Eukaryota</taxon>
        <taxon>Fungi</taxon>
        <taxon>Fungi incertae sedis</taxon>
        <taxon>Blastocladiomycota</taxon>
        <taxon>Blastocladiomycetes</taxon>
        <taxon>Blastocladiales</taxon>
        <taxon>Catenariaceae</taxon>
        <taxon>Catenaria</taxon>
    </lineage>
</organism>
<protein>
    <submittedName>
        <fullName evidence="1">Uncharacterized protein</fullName>
    </submittedName>
</protein>
<evidence type="ECO:0000313" key="1">
    <source>
        <dbReference type="EMBL" id="ORZ34417.1"/>
    </source>
</evidence>
<proteinExistence type="predicted"/>
<comment type="caution">
    <text evidence="1">The sequence shown here is derived from an EMBL/GenBank/DDBJ whole genome shotgun (WGS) entry which is preliminary data.</text>
</comment>
<keyword evidence="2" id="KW-1185">Reference proteome</keyword>
<dbReference type="AlphaFoldDB" id="A0A1Y2HIH6"/>
<accession>A0A1Y2HIH6</accession>
<evidence type="ECO:0000313" key="2">
    <source>
        <dbReference type="Proteomes" id="UP000193411"/>
    </source>
</evidence>
<reference evidence="1 2" key="1">
    <citation type="submission" date="2016-07" db="EMBL/GenBank/DDBJ databases">
        <title>Pervasive Adenine N6-methylation of Active Genes in Fungi.</title>
        <authorList>
            <consortium name="DOE Joint Genome Institute"/>
            <person name="Mondo S.J."/>
            <person name="Dannebaum R.O."/>
            <person name="Kuo R.C."/>
            <person name="Labutti K."/>
            <person name="Haridas S."/>
            <person name="Kuo A."/>
            <person name="Salamov A."/>
            <person name="Ahrendt S.R."/>
            <person name="Lipzen A."/>
            <person name="Sullivan W."/>
            <person name="Andreopoulos W.B."/>
            <person name="Clum A."/>
            <person name="Lindquist E."/>
            <person name="Daum C."/>
            <person name="Ramamoorthy G.K."/>
            <person name="Gryganskyi A."/>
            <person name="Culley D."/>
            <person name="Magnuson J.K."/>
            <person name="James T.Y."/>
            <person name="O'Malley M.A."/>
            <person name="Stajich J.E."/>
            <person name="Spatafora J.W."/>
            <person name="Visel A."/>
            <person name="Grigoriev I.V."/>
        </authorList>
    </citation>
    <scope>NUCLEOTIDE SEQUENCE [LARGE SCALE GENOMIC DNA]</scope>
    <source>
        <strain evidence="1 2">PL171</strain>
    </source>
</reference>
<dbReference type="Proteomes" id="UP000193411">
    <property type="component" value="Unassembled WGS sequence"/>
</dbReference>
<sequence>MERIGGQCRQQQAAAAYPAVCPVGMYSQPRACRLTNTATDTGGNRDVKERRLRRQLAPNGTLGEAEHPPIFVCSGVRGGGVEGARESIDSYTASHWRRKSRCRPPGPPLTHRWPPASAVAKCIWNGPVSCNRCASRNDDTHRVGKVCLRCENEKDTSRERVYRCKQNL</sequence>
<gene>
    <name evidence="1" type="ORF">BCR44DRAFT_393818</name>
</gene>